<sequence>MSIMKTLKELITNPSSGRLSTSDTTLVGAFIVSSLALLWATIFGQSGDIWFGLYLAAWVTQSQASKHQALKRDKEVSSANSADAP</sequence>
<dbReference type="EMBL" id="CP007448">
    <property type="protein sequence ID" value="AHM72407.1"/>
    <property type="molecule type" value="Genomic_DNA"/>
</dbReference>
<keyword evidence="1" id="KW-1133">Transmembrane helix</keyword>
<name>A0A7U4GDF7_YEREN</name>
<reference evidence="2 3" key="1">
    <citation type="submission" date="2017-11" db="EMBL/GenBank/DDBJ databases">
        <title>The complete genome sequence and comparative genome analysis of Yersinia enterocolitica strain LC20.</title>
        <authorList>
            <person name="Shi G."/>
            <person name="Su M."/>
            <person name="Liang J."/>
            <person name="Gu W."/>
            <person name="Xiao Y."/>
            <person name="Zhang Z."/>
            <person name="Qiu H."/>
            <person name="Duan R."/>
            <person name="Zhang Z."/>
            <person name="Li Y."/>
            <person name="Zhang X."/>
            <person name="Ling Y."/>
            <person name="Song L."/>
            <person name="Chen M."/>
            <person name="Zhao Y."/>
            <person name="Wu J."/>
            <person name="Jing H."/>
            <person name="Xiao J."/>
            <person name="Wang X."/>
        </authorList>
    </citation>
    <scope>NUCLEOTIDE SEQUENCE [LARGE SCALE GENOMIC DNA]</scope>
    <source>
        <strain evidence="2 3">LC20</strain>
    </source>
</reference>
<proteinExistence type="predicted"/>
<keyword evidence="1" id="KW-0472">Membrane</keyword>
<dbReference type="Proteomes" id="UP000230961">
    <property type="component" value="Chromosome"/>
</dbReference>
<feature type="transmembrane region" description="Helical" evidence="1">
    <location>
        <begin position="25"/>
        <end position="44"/>
    </location>
</feature>
<evidence type="ECO:0000313" key="2">
    <source>
        <dbReference type="EMBL" id="AHM72407.1"/>
    </source>
</evidence>
<organism evidence="2 3">
    <name type="scientific">Yersinia enterocolitica LC20</name>
    <dbReference type="NCBI Taxonomy" id="1443113"/>
    <lineage>
        <taxon>Bacteria</taxon>
        <taxon>Pseudomonadati</taxon>
        <taxon>Pseudomonadota</taxon>
        <taxon>Gammaproteobacteria</taxon>
        <taxon>Enterobacterales</taxon>
        <taxon>Yersiniaceae</taxon>
        <taxon>Yersinia</taxon>
    </lineage>
</organism>
<dbReference type="AlphaFoldDB" id="A0A7U4GDF7"/>
<evidence type="ECO:0000313" key="3">
    <source>
        <dbReference type="Proteomes" id="UP000230961"/>
    </source>
</evidence>
<gene>
    <name evidence="2" type="ORF">LC20_01153</name>
</gene>
<dbReference type="KEGG" id="yel:LC20_01153"/>
<keyword evidence="1" id="KW-0812">Transmembrane</keyword>
<evidence type="ECO:0000256" key="1">
    <source>
        <dbReference type="SAM" id="Phobius"/>
    </source>
</evidence>
<accession>A0A7U4GDF7</accession>
<protein>
    <submittedName>
        <fullName evidence="2">Uncharacterized protein</fullName>
    </submittedName>
</protein>